<keyword evidence="1" id="KW-0812">Transmembrane</keyword>
<sequence>MKPKSKRHRTSYHQAWPYKLWDHPLKIGLWSLGLLLGSWLLINTIALRSAALGPVNAFFVLGGSIRREIYVTELAKQHPETPILISQGSQDPCIWLIFQRSEAPIRQVWLEKCADSTFDNFYFNIPLLRQWQVHKVKLITSETHLPRAKWMAQILLGAHGIWVEPDIVKEEGVPGNRESWLKTSLDVARSIVWAIVSQVHTPKCADVIPLSDVNIQEWQQQGFKCEYQGKVQ</sequence>
<dbReference type="EMBL" id="JAMPKM010000005">
    <property type="protein sequence ID" value="MEP0817723.1"/>
    <property type="molecule type" value="Genomic_DNA"/>
</dbReference>
<evidence type="ECO:0000313" key="4">
    <source>
        <dbReference type="Proteomes" id="UP001464891"/>
    </source>
</evidence>
<dbReference type="Pfam" id="PF02698">
    <property type="entry name" value="DUF218"/>
    <property type="match status" value="1"/>
</dbReference>
<gene>
    <name evidence="3" type="ORF">NC998_11500</name>
</gene>
<name>A0ABV0J7F9_9CYAN</name>
<accession>A0ABV0J7F9</accession>
<keyword evidence="4" id="KW-1185">Reference proteome</keyword>
<dbReference type="RefSeq" id="WP_190436169.1">
    <property type="nucleotide sequence ID" value="NZ_JAMPKM010000005.1"/>
</dbReference>
<reference evidence="3 4" key="1">
    <citation type="submission" date="2022-04" db="EMBL/GenBank/DDBJ databases">
        <title>Positive selection, recombination, and allopatry shape intraspecific diversity of widespread and dominant cyanobacteria.</title>
        <authorList>
            <person name="Wei J."/>
            <person name="Shu W."/>
            <person name="Hu C."/>
        </authorList>
    </citation>
    <scope>NUCLEOTIDE SEQUENCE [LARGE SCALE GENOMIC DNA]</scope>
    <source>
        <strain evidence="3 4">GB2-A4</strain>
    </source>
</reference>
<protein>
    <submittedName>
        <fullName evidence="3">YdcF family protein</fullName>
    </submittedName>
</protein>
<organism evidence="3 4">
    <name type="scientific">Trichocoleus desertorum GB2-A4</name>
    <dbReference type="NCBI Taxonomy" id="2933944"/>
    <lineage>
        <taxon>Bacteria</taxon>
        <taxon>Bacillati</taxon>
        <taxon>Cyanobacteriota</taxon>
        <taxon>Cyanophyceae</taxon>
        <taxon>Leptolyngbyales</taxon>
        <taxon>Trichocoleusaceae</taxon>
        <taxon>Trichocoleus</taxon>
    </lineage>
</organism>
<evidence type="ECO:0000259" key="2">
    <source>
        <dbReference type="Pfam" id="PF02698"/>
    </source>
</evidence>
<evidence type="ECO:0000256" key="1">
    <source>
        <dbReference type="SAM" id="Phobius"/>
    </source>
</evidence>
<feature type="domain" description="DUF218" evidence="2">
    <location>
        <begin position="57"/>
        <end position="160"/>
    </location>
</feature>
<proteinExistence type="predicted"/>
<keyword evidence="1" id="KW-1133">Transmembrane helix</keyword>
<keyword evidence="1" id="KW-0472">Membrane</keyword>
<dbReference type="CDD" id="cd06259">
    <property type="entry name" value="YdcF-like"/>
    <property type="match status" value="1"/>
</dbReference>
<comment type="caution">
    <text evidence="3">The sequence shown here is derived from an EMBL/GenBank/DDBJ whole genome shotgun (WGS) entry which is preliminary data.</text>
</comment>
<evidence type="ECO:0000313" key="3">
    <source>
        <dbReference type="EMBL" id="MEP0817723.1"/>
    </source>
</evidence>
<feature type="transmembrane region" description="Helical" evidence="1">
    <location>
        <begin position="27"/>
        <end position="47"/>
    </location>
</feature>
<dbReference type="InterPro" id="IPR003848">
    <property type="entry name" value="DUF218"/>
</dbReference>
<dbReference type="Proteomes" id="UP001464891">
    <property type="component" value="Unassembled WGS sequence"/>
</dbReference>